<evidence type="ECO:0000313" key="1">
    <source>
        <dbReference type="EMBL" id="CAH6719549.1"/>
    </source>
</evidence>
<comment type="caution">
    <text evidence="1">The sequence shown here is derived from an EMBL/GenBank/DDBJ whole genome shotgun (WGS) entry which is preliminary data.</text>
</comment>
<keyword evidence="2" id="KW-1185">Reference proteome</keyword>
<dbReference type="Proteomes" id="UP001152531">
    <property type="component" value="Unassembled WGS sequence"/>
</dbReference>
<gene>
    <name evidence="1" type="ORF">CLIB1444_02S11122</name>
</gene>
<evidence type="ECO:0000313" key="2">
    <source>
        <dbReference type="Proteomes" id="UP001152531"/>
    </source>
</evidence>
<dbReference type="EMBL" id="CALSDN010000002">
    <property type="protein sequence ID" value="CAH6719549.1"/>
    <property type="molecule type" value="Genomic_DNA"/>
</dbReference>
<reference evidence="1" key="1">
    <citation type="submission" date="2022-06" db="EMBL/GenBank/DDBJ databases">
        <authorList>
            <person name="Legras J.-L."/>
            <person name="Devillers H."/>
            <person name="Grondin C."/>
        </authorList>
    </citation>
    <scope>NUCLEOTIDE SEQUENCE</scope>
    <source>
        <strain evidence="1">CLIB 1444</strain>
    </source>
</reference>
<proteinExistence type="predicted"/>
<accession>A0ACA9Y4G0</accession>
<organism evidence="1 2">
    <name type="scientific">[Candida] jaroonii</name>
    <dbReference type="NCBI Taxonomy" id="467808"/>
    <lineage>
        <taxon>Eukaryota</taxon>
        <taxon>Fungi</taxon>
        <taxon>Dikarya</taxon>
        <taxon>Ascomycota</taxon>
        <taxon>Saccharomycotina</taxon>
        <taxon>Pichiomycetes</taxon>
        <taxon>Debaryomycetaceae</taxon>
        <taxon>Yamadazyma</taxon>
    </lineage>
</organism>
<protein>
    <submittedName>
        <fullName evidence="1">Uncharacterized protein</fullName>
    </submittedName>
</protein>
<sequence length="381" mass="43789">MLTDDIMNENLSHSIPDETIDKELFQLVKKIESKPGFDSQIKFDATKHLKPYEIKKKYTFKDFGIEKTHVEPVSEIAATDPFDFITEEAVDLMKWEIFHDKNIVKEFGRATRGKSRLQFQMSGFFDKLRFTKELWTSKEVQQRFNDIMGIELEMPHVFCMGHVNVSLADSTKPELDPSIDYEELLAQQDKNADQVSSALDWHYDSPPLVCVVMLSAPPNMIGGETGIKKGDESILRIPNSTPGTATVLQGRVIKHIATKPINNFDRISYVVSFVPKDPLAKDSTCATSERPGATASFTNDKFYPNYLSYRFERVEKRLESFRKELMDNYSKGEKFDQMKSVNFIKDIEEYLKVCYRDFEAISDEPYPPTLFSIPYSELPGK</sequence>
<name>A0ACA9Y4G0_9ASCO</name>